<name>B5YIC5_THEYD</name>
<sequence length="88" mass="10331">MKNITEKSALTKKYQITIPKKIREFLKINKGDTVNFIIENNEVKLKPVRSKIEENFGKVKPKNKPEDFNKIRNFIEAQIAQEVSKEIK</sequence>
<dbReference type="PATRIC" id="fig|289376.4.peg.1921"/>
<dbReference type="SUPFAM" id="SSF89447">
    <property type="entry name" value="AbrB/MazE/MraZ-like"/>
    <property type="match status" value="1"/>
</dbReference>
<proteinExistence type="predicted"/>
<dbReference type="STRING" id="289376.THEYE_A1966"/>
<dbReference type="KEGG" id="tye:THEYE_A1966"/>
<dbReference type="eggNOG" id="COG2002">
    <property type="taxonomic scope" value="Bacteria"/>
</dbReference>
<evidence type="ECO:0000313" key="3">
    <source>
        <dbReference type="Proteomes" id="UP000000718"/>
    </source>
</evidence>
<dbReference type="GO" id="GO:0003677">
    <property type="term" value="F:DNA binding"/>
    <property type="evidence" value="ECO:0007669"/>
    <property type="project" value="InterPro"/>
</dbReference>
<dbReference type="InterPro" id="IPR007159">
    <property type="entry name" value="SpoVT-AbrB_dom"/>
</dbReference>
<dbReference type="Proteomes" id="UP000000718">
    <property type="component" value="Chromosome"/>
</dbReference>
<protein>
    <submittedName>
        <fullName evidence="2">SpoVT / AbrB like domain protein</fullName>
    </submittedName>
</protein>
<dbReference type="PANTHER" id="PTHR34860">
    <property type="entry name" value="REPRESSOR-LIKE PROTEIN SSO7C3"/>
    <property type="match status" value="1"/>
</dbReference>
<keyword evidence="3" id="KW-1185">Reference proteome</keyword>
<dbReference type="PANTHER" id="PTHR34860:SF6">
    <property type="entry name" value="REPRESSOR-LIKE PROTEIN SSO7C3"/>
    <property type="match status" value="1"/>
</dbReference>
<reference evidence="2 3" key="2">
    <citation type="journal article" date="2015" name="Genome Announc.">
        <title>Genome Sequence of the Sulfate-Reducing Thermophilic Bacterium Thermodesulfovibrio yellowstonii Strain DSM 11347T (Phylum Nitrospirae).</title>
        <authorList>
            <person name="Bhatnagar S."/>
            <person name="Badger J.H."/>
            <person name="Madupu R."/>
            <person name="Khouri H.M."/>
            <person name="O'Connor E.M."/>
            <person name="Robb F.T."/>
            <person name="Ward N.L."/>
            <person name="Eisen J.A."/>
        </authorList>
    </citation>
    <scope>NUCLEOTIDE SEQUENCE [LARGE SCALE GENOMIC DNA]</scope>
    <source>
        <strain evidence="3">ATCC 51303 / DSM 11347 / YP87</strain>
    </source>
</reference>
<reference evidence="3" key="1">
    <citation type="submission" date="2008-08" db="EMBL/GenBank/DDBJ databases">
        <title>The complete genome sequence of Thermodesulfovibrio yellowstonii strain ATCC 51303 / DSM 11347 / YP87.</title>
        <authorList>
            <person name="Dodson R.J."/>
            <person name="Durkin A.S."/>
            <person name="Wu M."/>
            <person name="Eisen J."/>
            <person name="Sutton G."/>
        </authorList>
    </citation>
    <scope>NUCLEOTIDE SEQUENCE [LARGE SCALE GENOMIC DNA]</scope>
    <source>
        <strain evidence="3">ATCC 51303 / DSM 11347 / YP87</strain>
    </source>
</reference>
<dbReference type="Gene3D" id="2.10.260.10">
    <property type="match status" value="1"/>
</dbReference>
<dbReference type="InterPro" id="IPR052975">
    <property type="entry name" value="Repressor-like_regulatory"/>
</dbReference>
<dbReference type="EMBL" id="CP001147">
    <property type="protein sequence ID" value="ACI20305.1"/>
    <property type="molecule type" value="Genomic_DNA"/>
</dbReference>
<gene>
    <name evidence="2" type="ordered locus">THEYE_A1966</name>
</gene>
<dbReference type="SMART" id="SM00966">
    <property type="entry name" value="SpoVT_AbrB"/>
    <property type="match status" value="1"/>
</dbReference>
<dbReference type="HOGENOM" id="CLU_158484_2_1_0"/>
<dbReference type="RefSeq" id="WP_012545042.1">
    <property type="nucleotide sequence ID" value="NC_011296.1"/>
</dbReference>
<feature type="domain" description="SpoVT-AbrB" evidence="1">
    <location>
        <begin position="8"/>
        <end position="53"/>
    </location>
</feature>
<dbReference type="AlphaFoldDB" id="B5YIC5"/>
<dbReference type="Pfam" id="PF04014">
    <property type="entry name" value="MazE_antitoxin"/>
    <property type="match status" value="1"/>
</dbReference>
<accession>B5YIC5</accession>
<dbReference type="EnsemblBacteria" id="ACI20305">
    <property type="protein sequence ID" value="ACI20305"/>
    <property type="gene ID" value="THEYE_A1966"/>
</dbReference>
<evidence type="ECO:0000259" key="1">
    <source>
        <dbReference type="SMART" id="SM00966"/>
    </source>
</evidence>
<dbReference type="InParanoid" id="B5YIC5"/>
<dbReference type="NCBIfam" id="TIGR01439">
    <property type="entry name" value="lp_hng_hel_AbrB"/>
    <property type="match status" value="1"/>
</dbReference>
<dbReference type="OrthoDB" id="9810885at2"/>
<dbReference type="InterPro" id="IPR037914">
    <property type="entry name" value="SpoVT-AbrB_sf"/>
</dbReference>
<organism evidence="2 3">
    <name type="scientific">Thermodesulfovibrio yellowstonii (strain ATCC 51303 / DSM 11347 / YP87)</name>
    <dbReference type="NCBI Taxonomy" id="289376"/>
    <lineage>
        <taxon>Bacteria</taxon>
        <taxon>Pseudomonadati</taxon>
        <taxon>Nitrospirota</taxon>
        <taxon>Thermodesulfovibrionia</taxon>
        <taxon>Thermodesulfovibrionales</taxon>
        <taxon>Thermodesulfovibrionaceae</taxon>
        <taxon>Thermodesulfovibrio</taxon>
    </lineage>
</organism>
<evidence type="ECO:0000313" key="2">
    <source>
        <dbReference type="EMBL" id="ACI20305.1"/>
    </source>
</evidence>